<dbReference type="InterPro" id="IPR000847">
    <property type="entry name" value="LysR_HTH_N"/>
</dbReference>
<dbReference type="EMBL" id="CP011494">
    <property type="protein sequence ID" value="AKO52586.1"/>
    <property type="molecule type" value="Genomic_DNA"/>
</dbReference>
<dbReference type="Proteomes" id="UP000036406">
    <property type="component" value="Chromosome"/>
</dbReference>
<dbReference type="STRING" id="330734.ABA45_09325"/>
<keyword evidence="8" id="KW-1185">Reference proteome</keyword>
<dbReference type="SUPFAM" id="SSF46785">
    <property type="entry name" value="Winged helix' DNA-binding domain"/>
    <property type="match status" value="1"/>
</dbReference>
<evidence type="ECO:0000256" key="4">
    <source>
        <dbReference type="ARBA" id="ARBA00023159"/>
    </source>
</evidence>
<dbReference type="AlphaFoldDB" id="A0A0H4I0U5"/>
<protein>
    <submittedName>
        <fullName evidence="7">LysR family transcriptional regulator</fullName>
    </submittedName>
</protein>
<keyword evidence="2" id="KW-0805">Transcription regulation</keyword>
<organism evidence="7 8">
    <name type="scientific">Marinobacter psychrophilus</name>
    <dbReference type="NCBI Taxonomy" id="330734"/>
    <lineage>
        <taxon>Bacteria</taxon>
        <taxon>Pseudomonadati</taxon>
        <taxon>Pseudomonadota</taxon>
        <taxon>Gammaproteobacteria</taxon>
        <taxon>Pseudomonadales</taxon>
        <taxon>Marinobacteraceae</taxon>
        <taxon>Marinobacter</taxon>
    </lineage>
</organism>
<dbReference type="InterPro" id="IPR005119">
    <property type="entry name" value="LysR_subst-bd"/>
</dbReference>
<dbReference type="InterPro" id="IPR036388">
    <property type="entry name" value="WH-like_DNA-bd_sf"/>
</dbReference>
<dbReference type="NCBIfam" id="NF008284">
    <property type="entry name" value="PRK11062.1"/>
    <property type="match status" value="1"/>
</dbReference>
<proteinExistence type="inferred from homology"/>
<evidence type="ECO:0000313" key="8">
    <source>
        <dbReference type="Proteomes" id="UP000036406"/>
    </source>
</evidence>
<dbReference type="PANTHER" id="PTHR30293">
    <property type="entry name" value="TRANSCRIPTIONAL REGULATORY PROTEIN NAC-RELATED"/>
    <property type="match status" value="1"/>
</dbReference>
<gene>
    <name evidence="7" type="ORF">ABA45_09325</name>
</gene>
<dbReference type="GO" id="GO:0003677">
    <property type="term" value="F:DNA binding"/>
    <property type="evidence" value="ECO:0007669"/>
    <property type="project" value="UniProtKB-KW"/>
</dbReference>
<feature type="domain" description="HTH lysR-type" evidence="6">
    <location>
        <begin position="5"/>
        <end position="62"/>
    </location>
</feature>
<dbReference type="SUPFAM" id="SSF53850">
    <property type="entry name" value="Periplasmic binding protein-like II"/>
    <property type="match status" value="1"/>
</dbReference>
<evidence type="ECO:0000313" key="7">
    <source>
        <dbReference type="EMBL" id="AKO52586.1"/>
    </source>
</evidence>
<dbReference type="RefSeq" id="WP_048385583.1">
    <property type="nucleotide sequence ID" value="NZ_CP011494.1"/>
</dbReference>
<sequence length="300" mass="33421">MPNAINYKHLNYFWTVAHEGSIAKASEKLHITPQTISGQLSLLEKRMGNELFERDGRGLRLTETGRLVLRYADEIFELGKELNDVLRGVPAIGPSEFIVSSASALPKAIVYKMIEPALRIDRDINLTSLEGPIESILADLAIHKVDLVLSDKPVTGALNIKAYNHKLGESGLTFFASPLLAKKYKNNFPYSLNNAPLLLPTKQNEIRQLFDHWLSEKNIYPIIRGQFDDSALMKAFGQAGMGIFFMPSIIADDVCRAFNVKVIGETNEVKQQFYAISAERKVRHPAVAAICDAAKLLLLK</sequence>
<name>A0A0H4I0U5_9GAMM</name>
<evidence type="ECO:0000256" key="1">
    <source>
        <dbReference type="ARBA" id="ARBA00009437"/>
    </source>
</evidence>
<dbReference type="KEGG" id="mpq:ABA45_09325"/>
<evidence type="ECO:0000256" key="5">
    <source>
        <dbReference type="ARBA" id="ARBA00023163"/>
    </source>
</evidence>
<dbReference type="FunFam" id="1.10.10.10:FF:000001">
    <property type="entry name" value="LysR family transcriptional regulator"/>
    <property type="match status" value="1"/>
</dbReference>
<evidence type="ECO:0000256" key="3">
    <source>
        <dbReference type="ARBA" id="ARBA00023125"/>
    </source>
</evidence>
<keyword evidence="5" id="KW-0804">Transcription</keyword>
<dbReference type="PROSITE" id="PS50931">
    <property type="entry name" value="HTH_LYSR"/>
    <property type="match status" value="1"/>
</dbReference>
<dbReference type="Gene3D" id="1.10.10.10">
    <property type="entry name" value="Winged helix-like DNA-binding domain superfamily/Winged helix DNA-binding domain"/>
    <property type="match status" value="1"/>
</dbReference>
<comment type="similarity">
    <text evidence="1">Belongs to the LysR transcriptional regulatory family.</text>
</comment>
<dbReference type="PANTHER" id="PTHR30293:SF2">
    <property type="entry name" value="TRANSCRIPTIONAL ACTIVATOR PROTEIN NHAR"/>
    <property type="match status" value="1"/>
</dbReference>
<accession>A0A0H4I0U5</accession>
<evidence type="ECO:0000259" key="6">
    <source>
        <dbReference type="PROSITE" id="PS50931"/>
    </source>
</evidence>
<dbReference type="GO" id="GO:2000142">
    <property type="term" value="P:regulation of DNA-templated transcription initiation"/>
    <property type="evidence" value="ECO:0007669"/>
    <property type="project" value="TreeGrafter"/>
</dbReference>
<keyword evidence="3" id="KW-0238">DNA-binding</keyword>
<dbReference type="Gene3D" id="3.40.190.290">
    <property type="match status" value="1"/>
</dbReference>
<keyword evidence="4" id="KW-0010">Activator</keyword>
<dbReference type="GO" id="GO:0003700">
    <property type="term" value="F:DNA-binding transcription factor activity"/>
    <property type="evidence" value="ECO:0007669"/>
    <property type="project" value="InterPro"/>
</dbReference>
<dbReference type="Pfam" id="PF00126">
    <property type="entry name" value="HTH_1"/>
    <property type="match status" value="1"/>
</dbReference>
<evidence type="ECO:0000256" key="2">
    <source>
        <dbReference type="ARBA" id="ARBA00023015"/>
    </source>
</evidence>
<reference evidence="7 8" key="1">
    <citation type="submission" date="2015-05" db="EMBL/GenBank/DDBJ databases">
        <title>Complete genome of Marinobacter psychrophilus strain 20041T isolated from sea-ice of the Canadian Basin.</title>
        <authorList>
            <person name="Song L."/>
            <person name="Ren L."/>
            <person name="Yu Y."/>
            <person name="Wang X."/>
        </authorList>
    </citation>
    <scope>NUCLEOTIDE SEQUENCE [LARGE SCALE GENOMIC DNA]</scope>
    <source>
        <strain evidence="7 8">20041</strain>
    </source>
</reference>
<dbReference type="Pfam" id="PF03466">
    <property type="entry name" value="LysR_substrate"/>
    <property type="match status" value="1"/>
</dbReference>
<dbReference type="InterPro" id="IPR036390">
    <property type="entry name" value="WH_DNA-bd_sf"/>
</dbReference>
<dbReference type="PATRIC" id="fig|330734.3.peg.1961"/>